<evidence type="ECO:0000313" key="2">
    <source>
        <dbReference type="EMBL" id="EQD58325.1"/>
    </source>
</evidence>
<sequence length="78" mass="8710">WALEAYGAAYALQELLTIKSDDVLGRVKVYESIVKGENIPEPGIPESFKVFDQRDAVSVSECGGYLLFGRRDTDERAR</sequence>
<proteinExistence type="predicted"/>
<dbReference type="GO" id="GO:0006351">
    <property type="term" value="P:DNA-templated transcription"/>
    <property type="evidence" value="ECO:0007669"/>
    <property type="project" value="InterPro"/>
</dbReference>
<organism evidence="2">
    <name type="scientific">mine drainage metagenome</name>
    <dbReference type="NCBI Taxonomy" id="410659"/>
    <lineage>
        <taxon>unclassified sequences</taxon>
        <taxon>metagenomes</taxon>
        <taxon>ecological metagenomes</taxon>
    </lineage>
</organism>
<evidence type="ECO:0000259" key="1">
    <source>
        <dbReference type="Pfam" id="PF04560"/>
    </source>
</evidence>
<gene>
    <name evidence="2" type="ORF">B1A_10830</name>
</gene>
<name>T1BWS0_9ZZZZ</name>
<accession>T1BWS0</accession>
<dbReference type="GO" id="GO:0003677">
    <property type="term" value="F:DNA binding"/>
    <property type="evidence" value="ECO:0007669"/>
    <property type="project" value="InterPro"/>
</dbReference>
<keyword evidence="2" id="KW-0548">Nucleotidyltransferase</keyword>
<reference evidence="2" key="1">
    <citation type="submission" date="2013-08" db="EMBL/GenBank/DDBJ databases">
        <authorList>
            <person name="Mendez C."/>
            <person name="Richter M."/>
            <person name="Ferrer M."/>
            <person name="Sanchez J."/>
        </authorList>
    </citation>
    <scope>NUCLEOTIDE SEQUENCE</scope>
</reference>
<protein>
    <submittedName>
        <fullName evidence="2">RNA polymerase Rpb2, domain protein 7 domain protein</fullName>
        <ecNumber evidence="2">2.7.7.6</ecNumber>
    </submittedName>
</protein>
<dbReference type="EMBL" id="AUZX01007725">
    <property type="protein sequence ID" value="EQD58325.1"/>
    <property type="molecule type" value="Genomic_DNA"/>
</dbReference>
<keyword evidence="2" id="KW-0808">Transferase</keyword>
<feature type="non-terminal residue" evidence="2">
    <location>
        <position position="1"/>
    </location>
</feature>
<feature type="domain" description="RNA polymerase Rpb2" evidence="1">
    <location>
        <begin position="1"/>
        <end position="51"/>
    </location>
</feature>
<dbReference type="InterPro" id="IPR007641">
    <property type="entry name" value="RNA_pol_Rpb2_7"/>
</dbReference>
<dbReference type="Pfam" id="PF04560">
    <property type="entry name" value="RNA_pol_Rpb2_7"/>
    <property type="match status" value="1"/>
</dbReference>
<reference evidence="2" key="2">
    <citation type="journal article" date="2014" name="ISME J.">
        <title>Microbial stratification in low pH oxic and suboxic macroscopic growths along an acid mine drainage.</title>
        <authorList>
            <person name="Mendez-Garcia C."/>
            <person name="Mesa V."/>
            <person name="Sprenger R.R."/>
            <person name="Richter M."/>
            <person name="Diez M.S."/>
            <person name="Solano J."/>
            <person name="Bargiela R."/>
            <person name="Golyshina O.V."/>
            <person name="Manteca A."/>
            <person name="Ramos J.L."/>
            <person name="Gallego J.R."/>
            <person name="Llorente I."/>
            <person name="Martins Dos Santos V.A."/>
            <person name="Jensen O.N."/>
            <person name="Pelaez A.I."/>
            <person name="Sanchez J."/>
            <person name="Ferrer M."/>
        </authorList>
    </citation>
    <scope>NUCLEOTIDE SEQUENCE</scope>
</reference>
<comment type="caution">
    <text evidence="2">The sequence shown here is derived from an EMBL/GenBank/DDBJ whole genome shotgun (WGS) entry which is preliminary data.</text>
</comment>
<dbReference type="AlphaFoldDB" id="T1BWS0"/>
<dbReference type="GO" id="GO:0003899">
    <property type="term" value="F:DNA-directed RNA polymerase activity"/>
    <property type="evidence" value="ECO:0007669"/>
    <property type="project" value="UniProtKB-EC"/>
</dbReference>
<dbReference type="EC" id="2.7.7.6" evidence="2"/>
<dbReference type="SUPFAM" id="SSF64484">
    <property type="entry name" value="beta and beta-prime subunits of DNA dependent RNA-polymerase"/>
    <property type="match status" value="1"/>
</dbReference>